<dbReference type="Pfam" id="PF14488">
    <property type="entry name" value="DUF4434"/>
    <property type="match status" value="1"/>
</dbReference>
<reference evidence="2 3" key="1">
    <citation type="submission" date="2018-06" db="EMBL/GenBank/DDBJ databases">
        <authorList>
            <consortium name="Pathogen Informatics"/>
            <person name="Doyle S."/>
        </authorList>
    </citation>
    <scope>NUCLEOTIDE SEQUENCE [LARGE SCALE GENOMIC DNA]</scope>
    <source>
        <strain evidence="2 3">NCTC13159</strain>
    </source>
</reference>
<name>A0AAJ4ZDU3_PANPU</name>
<accession>A0AAJ4ZDU3</accession>
<proteinExistence type="predicted"/>
<dbReference type="EMBL" id="UGSJ01000001">
    <property type="protein sequence ID" value="SUA91545.1"/>
    <property type="molecule type" value="Genomic_DNA"/>
</dbReference>
<evidence type="ECO:0000259" key="1">
    <source>
        <dbReference type="Pfam" id="PF14488"/>
    </source>
</evidence>
<comment type="caution">
    <text evidence="2">The sequence shown here is derived from an EMBL/GenBank/DDBJ whole genome shotgun (WGS) entry which is preliminary data.</text>
</comment>
<dbReference type="InterPro" id="IPR027849">
    <property type="entry name" value="DUF4434"/>
</dbReference>
<evidence type="ECO:0000313" key="2">
    <source>
        <dbReference type="EMBL" id="SUA91545.1"/>
    </source>
</evidence>
<gene>
    <name evidence="2" type="ORF">NCTC13159_03051</name>
</gene>
<dbReference type="AlphaFoldDB" id="A0AAJ4ZDU3"/>
<evidence type="ECO:0000313" key="3">
    <source>
        <dbReference type="Proteomes" id="UP000254589"/>
    </source>
</evidence>
<protein>
    <recommendedName>
        <fullName evidence="1">DUF4434 domain-containing protein</fullName>
    </recommendedName>
</protein>
<dbReference type="Proteomes" id="UP000254589">
    <property type="component" value="Unassembled WGS sequence"/>
</dbReference>
<sequence length="356" mass="39803">MNSRQHGHCDAGDDVLYSAEIARKSAIVPGVSPRSPTRRRLLQAAALAACLPLAACTPPPEIGGSFVQLWLSHLEWTRKQWRERLVTTHALGCKEIFVQWVGIDGEPDKTWMAPDSLIRTLLDESAALGMGVHLGLPYDERWWTAIGTTDEAPLDAYLQRTGQRVARYMQKAAWPRHRAFRGWYFPYELEQYDWALPARQDKLAAWLGSMSAVAVATSGQTPTISTYYSRLPTTGTLAGLWRTLLDRVALHPMIQDGVGVAGLSNYDSLAPLHDMLRSRGAPFDLVIELFEELPSEKNDGTDFNAKAATFSRVKRQWEIARNYGATRLVAFAIDPWALDDTPESKALLREWRAALS</sequence>
<feature type="domain" description="DUF4434" evidence="1">
    <location>
        <begin position="62"/>
        <end position="345"/>
    </location>
</feature>
<dbReference type="Gene3D" id="3.20.20.80">
    <property type="entry name" value="Glycosidases"/>
    <property type="match status" value="1"/>
</dbReference>
<organism evidence="2 3">
    <name type="scientific">Pandoraea pulmonicola</name>
    <dbReference type="NCBI Taxonomy" id="93221"/>
    <lineage>
        <taxon>Bacteria</taxon>
        <taxon>Pseudomonadati</taxon>
        <taxon>Pseudomonadota</taxon>
        <taxon>Betaproteobacteria</taxon>
        <taxon>Burkholderiales</taxon>
        <taxon>Burkholderiaceae</taxon>
        <taxon>Pandoraea</taxon>
    </lineage>
</organism>